<gene>
    <name evidence="1" type="ORF">pdul_cds_668</name>
</gene>
<dbReference type="GeneID" id="16512697"/>
<dbReference type="RefSeq" id="YP_008319484.1">
    <property type="nucleotide sequence ID" value="NC_021858.1"/>
</dbReference>
<proteinExistence type="predicted"/>
<dbReference type="Proteomes" id="UP000201566">
    <property type="component" value="Segment"/>
</dbReference>
<dbReference type="EMBL" id="KC977570">
    <property type="protein sequence ID" value="AGO82815.1"/>
    <property type="molecule type" value="Genomic_DNA"/>
</dbReference>
<reference evidence="1 2" key="1">
    <citation type="journal article" date="2013" name="Science">
        <title>Pandoraviruses: amoeba viruses with genomes up to 2.5 Mb reaching that of parasitic eukaryotes.</title>
        <authorList>
            <person name="Philippe N."/>
            <person name="Legendre M."/>
            <person name="Doutre G."/>
            <person name="Coute Y."/>
            <person name="Poirot O."/>
            <person name="Lescot M."/>
            <person name="Arslan D."/>
            <person name="Seltzer V."/>
            <person name="Bertaux L."/>
            <person name="Bruley C."/>
            <person name="Garin J."/>
            <person name="Claverie J.M."/>
            <person name="Abergel C."/>
        </authorList>
    </citation>
    <scope>NUCLEOTIDE SEQUENCE [LARGE SCALE GENOMIC DNA]</scope>
    <source>
        <strain evidence="1">Melbourne</strain>
    </source>
</reference>
<evidence type="ECO:0000313" key="2">
    <source>
        <dbReference type="Proteomes" id="UP000201566"/>
    </source>
</evidence>
<name>S4VTR8_9VIRU</name>
<evidence type="ECO:0000313" key="1">
    <source>
        <dbReference type="EMBL" id="AGO82815.1"/>
    </source>
</evidence>
<sequence length="86" mass="9654">MKTCNEHEHMGASALPLCEDYTAGDRFALRFDAPLGTACASRIFRDRVADRASVRYHGRGFDSHLDLCRRSVADLMLQAVHTKTSR</sequence>
<protein>
    <submittedName>
        <fullName evidence="1">Uncharacterized protein</fullName>
    </submittedName>
</protein>
<organism evidence="1 2">
    <name type="scientific">Pandoravirus dulcis</name>
    <dbReference type="NCBI Taxonomy" id="1349409"/>
    <lineage>
        <taxon>Viruses</taxon>
        <taxon>Pandoravirus</taxon>
    </lineage>
</organism>
<dbReference type="KEGG" id="vg:16512697"/>
<accession>S4VTR8</accession>